<dbReference type="GO" id="GO:0005737">
    <property type="term" value="C:cytoplasm"/>
    <property type="evidence" value="ECO:0007669"/>
    <property type="project" value="UniProtKB-SubCell"/>
</dbReference>
<dbReference type="EMBL" id="AZRL01000022">
    <property type="protein sequence ID" value="PNR95147.1"/>
    <property type="molecule type" value="Genomic_DNA"/>
</dbReference>
<dbReference type="PANTHER" id="PTHR30027:SF3">
    <property type="entry name" value="16S RRNA (URACIL(1498)-N(3))-METHYLTRANSFERASE"/>
    <property type="match status" value="1"/>
</dbReference>
<proteinExistence type="inferred from homology"/>
<reference evidence="13 14" key="1">
    <citation type="submission" date="2013-12" db="EMBL/GenBank/DDBJ databases">
        <title>Comparative genomics of Petrotoga isolates.</title>
        <authorList>
            <person name="Nesbo C.L."/>
            <person name="Charchuk R."/>
            <person name="Chow K."/>
        </authorList>
    </citation>
    <scope>NUCLEOTIDE SEQUENCE [LARGE SCALE GENOMIC DNA]</scope>
    <source>
        <strain evidence="13 14">DSM 13574</strain>
    </source>
</reference>
<evidence type="ECO:0000256" key="3">
    <source>
        <dbReference type="ARBA" id="ARBA00022490"/>
    </source>
</evidence>
<evidence type="ECO:0000256" key="2">
    <source>
        <dbReference type="ARBA" id="ARBA00005528"/>
    </source>
</evidence>
<dbReference type="NCBIfam" id="NF008704">
    <property type="entry name" value="PRK11713.6-3"/>
    <property type="match status" value="1"/>
</dbReference>
<dbReference type="Gene3D" id="3.40.1280.10">
    <property type="match status" value="1"/>
</dbReference>
<gene>
    <name evidence="13" type="ORF">X929_08945</name>
</gene>
<dbReference type="GO" id="GO:0070042">
    <property type="term" value="F:rRNA (uridine-N3-)-methyltransferase activity"/>
    <property type="evidence" value="ECO:0007669"/>
    <property type="project" value="TreeGrafter"/>
</dbReference>
<dbReference type="GO" id="GO:0070475">
    <property type="term" value="P:rRNA base methylation"/>
    <property type="evidence" value="ECO:0007669"/>
    <property type="project" value="TreeGrafter"/>
</dbReference>
<comment type="catalytic activity">
    <reaction evidence="9 10">
        <text>uridine(1498) in 16S rRNA + S-adenosyl-L-methionine = N(3)-methyluridine(1498) in 16S rRNA + S-adenosyl-L-homocysteine + H(+)</text>
        <dbReference type="Rhea" id="RHEA:42920"/>
        <dbReference type="Rhea" id="RHEA-COMP:10283"/>
        <dbReference type="Rhea" id="RHEA-COMP:10284"/>
        <dbReference type="ChEBI" id="CHEBI:15378"/>
        <dbReference type="ChEBI" id="CHEBI:57856"/>
        <dbReference type="ChEBI" id="CHEBI:59789"/>
        <dbReference type="ChEBI" id="CHEBI:65315"/>
        <dbReference type="ChEBI" id="CHEBI:74502"/>
        <dbReference type="EC" id="2.1.1.193"/>
    </reaction>
</comment>
<keyword evidence="4 10" id="KW-0698">rRNA processing</keyword>
<evidence type="ECO:0000256" key="4">
    <source>
        <dbReference type="ARBA" id="ARBA00022552"/>
    </source>
</evidence>
<dbReference type="Pfam" id="PF04452">
    <property type="entry name" value="Methyltrans_RNA"/>
    <property type="match status" value="1"/>
</dbReference>
<dbReference type="AlphaFoldDB" id="A0A2K1NXI3"/>
<dbReference type="OrthoDB" id="9815641at2"/>
<dbReference type="RefSeq" id="WP_103067632.1">
    <property type="nucleotide sequence ID" value="NZ_AZRL01000022.1"/>
</dbReference>
<keyword evidence="6 10" id="KW-0808">Transferase</keyword>
<dbReference type="InterPro" id="IPR006700">
    <property type="entry name" value="RsmE"/>
</dbReference>
<evidence type="ECO:0000256" key="5">
    <source>
        <dbReference type="ARBA" id="ARBA00022603"/>
    </source>
</evidence>
<organism evidence="13 14">
    <name type="scientific">Petrotoga olearia DSM 13574</name>
    <dbReference type="NCBI Taxonomy" id="1122955"/>
    <lineage>
        <taxon>Bacteria</taxon>
        <taxon>Thermotogati</taxon>
        <taxon>Thermotogota</taxon>
        <taxon>Thermotogae</taxon>
        <taxon>Petrotogales</taxon>
        <taxon>Petrotogaceae</taxon>
        <taxon>Petrotoga</taxon>
    </lineage>
</organism>
<comment type="similarity">
    <text evidence="2 10">Belongs to the RNA methyltransferase RsmE family.</text>
</comment>
<comment type="function">
    <text evidence="8 10">Specifically methylates the N3 position of the uracil ring of uridine 1498 (m3U1498) in 16S rRNA. Acts on the fully assembled 30S ribosomal subunit.</text>
</comment>
<evidence type="ECO:0000259" key="11">
    <source>
        <dbReference type="Pfam" id="PF04452"/>
    </source>
</evidence>
<keyword evidence="5 10" id="KW-0489">Methyltransferase</keyword>
<evidence type="ECO:0000256" key="9">
    <source>
        <dbReference type="ARBA" id="ARBA00047944"/>
    </source>
</evidence>
<dbReference type="CDD" id="cd18084">
    <property type="entry name" value="RsmE-like"/>
    <property type="match status" value="1"/>
</dbReference>
<comment type="subcellular location">
    <subcellularLocation>
        <location evidence="1 10">Cytoplasm</location>
    </subcellularLocation>
</comment>
<dbReference type="InterPro" id="IPR029026">
    <property type="entry name" value="tRNA_m1G_MTases_N"/>
</dbReference>
<evidence type="ECO:0000313" key="13">
    <source>
        <dbReference type="EMBL" id="PNR95147.1"/>
    </source>
</evidence>
<dbReference type="SUPFAM" id="SSF75217">
    <property type="entry name" value="alpha/beta knot"/>
    <property type="match status" value="1"/>
</dbReference>
<dbReference type="Pfam" id="PF20260">
    <property type="entry name" value="PUA_4"/>
    <property type="match status" value="1"/>
</dbReference>
<feature type="domain" description="Ribosomal RNA small subunit methyltransferase E PUA-like" evidence="12">
    <location>
        <begin position="16"/>
        <end position="61"/>
    </location>
</feature>
<dbReference type="NCBIfam" id="TIGR00046">
    <property type="entry name" value="RsmE family RNA methyltransferase"/>
    <property type="match status" value="1"/>
</dbReference>
<sequence length="232" mass="27012">MPNTFYGKKVNEEIILNEEETAHIKITRKVEGEKVKVITGDGLLYTTSIVKIGKKETILEIIDKEKPQEDNKPYVSVYLGMSKWDRMHLLLEKMVELRANSFYLYRGEKSEINYKNLNKFQRTIIETSKQTIFAHIPQINFVKFDEIPKENTIVLDLDGTNDNLGKVLKELKGAQKINLVVGPEYGFSKREKDFFSTNEFKTVNLGKSIFRFETSAIYAMSIINYEYNRLFI</sequence>
<dbReference type="Gene3D" id="2.40.240.20">
    <property type="entry name" value="Hypothetical PUA domain-like, domain 1"/>
    <property type="match status" value="1"/>
</dbReference>
<dbReference type="PANTHER" id="PTHR30027">
    <property type="entry name" value="RIBOSOMAL RNA SMALL SUBUNIT METHYLTRANSFERASE E"/>
    <property type="match status" value="1"/>
</dbReference>
<protein>
    <recommendedName>
        <fullName evidence="10">Ribosomal RNA small subunit methyltransferase E</fullName>
        <ecNumber evidence="10">2.1.1.193</ecNumber>
    </recommendedName>
</protein>
<keyword evidence="3 10" id="KW-0963">Cytoplasm</keyword>
<accession>A0A2K1NXI3</accession>
<name>A0A2K1NXI3_9BACT</name>
<evidence type="ECO:0000256" key="7">
    <source>
        <dbReference type="ARBA" id="ARBA00022691"/>
    </source>
</evidence>
<dbReference type="Proteomes" id="UP000236434">
    <property type="component" value="Unassembled WGS sequence"/>
</dbReference>
<dbReference type="InterPro" id="IPR029028">
    <property type="entry name" value="Alpha/beta_knot_MTases"/>
</dbReference>
<dbReference type="InterPro" id="IPR046887">
    <property type="entry name" value="RsmE_PUA-like"/>
</dbReference>
<dbReference type="SUPFAM" id="SSF88697">
    <property type="entry name" value="PUA domain-like"/>
    <property type="match status" value="1"/>
</dbReference>
<feature type="domain" description="Ribosomal RNA small subunit methyltransferase E methyltransferase" evidence="11">
    <location>
        <begin position="74"/>
        <end position="223"/>
    </location>
</feature>
<evidence type="ECO:0000256" key="1">
    <source>
        <dbReference type="ARBA" id="ARBA00004496"/>
    </source>
</evidence>
<dbReference type="PIRSF" id="PIRSF015601">
    <property type="entry name" value="MTase_slr0722"/>
    <property type="match status" value="1"/>
</dbReference>
<dbReference type="InterPro" id="IPR015947">
    <property type="entry name" value="PUA-like_sf"/>
</dbReference>
<evidence type="ECO:0000256" key="8">
    <source>
        <dbReference type="ARBA" id="ARBA00025699"/>
    </source>
</evidence>
<dbReference type="EC" id="2.1.1.193" evidence="10"/>
<dbReference type="InterPro" id="IPR046886">
    <property type="entry name" value="RsmE_MTase_dom"/>
</dbReference>
<evidence type="ECO:0000313" key="14">
    <source>
        <dbReference type="Proteomes" id="UP000236434"/>
    </source>
</evidence>
<evidence type="ECO:0000256" key="10">
    <source>
        <dbReference type="PIRNR" id="PIRNR015601"/>
    </source>
</evidence>
<evidence type="ECO:0000259" key="12">
    <source>
        <dbReference type="Pfam" id="PF20260"/>
    </source>
</evidence>
<keyword evidence="7 10" id="KW-0949">S-adenosyl-L-methionine</keyword>
<comment type="caution">
    <text evidence="13">The sequence shown here is derived from an EMBL/GenBank/DDBJ whole genome shotgun (WGS) entry which is preliminary data.</text>
</comment>
<evidence type="ECO:0000256" key="6">
    <source>
        <dbReference type="ARBA" id="ARBA00022679"/>
    </source>
</evidence>